<dbReference type="PIRSF" id="PIRSF033563">
    <property type="entry name" value="UCP033563"/>
    <property type="match status" value="1"/>
</dbReference>
<reference evidence="1 2" key="1">
    <citation type="submission" date="2019-02" db="EMBL/GenBank/DDBJ databases">
        <title>Deep-cultivation of Planctomycetes and their phenomic and genomic characterization uncovers novel biology.</title>
        <authorList>
            <person name="Wiegand S."/>
            <person name="Jogler M."/>
            <person name="Boedeker C."/>
            <person name="Pinto D."/>
            <person name="Vollmers J."/>
            <person name="Rivas-Marin E."/>
            <person name="Kohn T."/>
            <person name="Peeters S.H."/>
            <person name="Heuer A."/>
            <person name="Rast P."/>
            <person name="Oberbeckmann S."/>
            <person name="Bunk B."/>
            <person name="Jeske O."/>
            <person name="Meyerdierks A."/>
            <person name="Storesund J.E."/>
            <person name="Kallscheuer N."/>
            <person name="Luecker S."/>
            <person name="Lage O.M."/>
            <person name="Pohl T."/>
            <person name="Merkel B.J."/>
            <person name="Hornburger P."/>
            <person name="Mueller R.-W."/>
            <person name="Bruemmer F."/>
            <person name="Labrenz M."/>
            <person name="Spormann A.M."/>
            <person name="Op Den Camp H."/>
            <person name="Overmann J."/>
            <person name="Amann R."/>
            <person name="Jetten M.S.M."/>
            <person name="Mascher T."/>
            <person name="Medema M.H."/>
            <person name="Devos D.P."/>
            <person name="Kaster A.-K."/>
            <person name="Ovreas L."/>
            <person name="Rohde M."/>
            <person name="Galperin M.Y."/>
            <person name="Jogler C."/>
        </authorList>
    </citation>
    <scope>NUCLEOTIDE SEQUENCE [LARGE SCALE GENOMIC DNA]</scope>
    <source>
        <strain evidence="1 2">Pan14r</strain>
    </source>
</reference>
<dbReference type="Proteomes" id="UP000317238">
    <property type="component" value="Unassembled WGS sequence"/>
</dbReference>
<name>A0A5C5XY72_9PLAN</name>
<organism evidence="1 2">
    <name type="scientific">Crateriforma conspicua</name>
    <dbReference type="NCBI Taxonomy" id="2527996"/>
    <lineage>
        <taxon>Bacteria</taxon>
        <taxon>Pseudomonadati</taxon>
        <taxon>Planctomycetota</taxon>
        <taxon>Planctomycetia</taxon>
        <taxon>Planctomycetales</taxon>
        <taxon>Planctomycetaceae</taxon>
        <taxon>Crateriforma</taxon>
    </lineage>
</organism>
<evidence type="ECO:0000313" key="2">
    <source>
        <dbReference type="Proteomes" id="UP000317238"/>
    </source>
</evidence>
<dbReference type="AlphaFoldDB" id="A0A5C5XY72"/>
<dbReference type="Pfam" id="PF06245">
    <property type="entry name" value="DUF1015"/>
    <property type="match status" value="1"/>
</dbReference>
<dbReference type="PANTHER" id="PTHR36454:SF1">
    <property type="entry name" value="DUF1015 DOMAIN-CONTAINING PROTEIN"/>
    <property type="match status" value="1"/>
</dbReference>
<accession>A0A5C5XY72</accession>
<dbReference type="EMBL" id="SJPL01000001">
    <property type="protein sequence ID" value="TWT67910.1"/>
    <property type="molecule type" value="Genomic_DNA"/>
</dbReference>
<dbReference type="PANTHER" id="PTHR36454">
    <property type="entry name" value="LMO2823 PROTEIN"/>
    <property type="match status" value="1"/>
</dbReference>
<dbReference type="InterPro" id="IPR008323">
    <property type="entry name" value="UCP033563"/>
</dbReference>
<gene>
    <name evidence="1" type="ORF">Pan14r_01480</name>
</gene>
<dbReference type="RefSeq" id="WP_145297602.1">
    <property type="nucleotide sequence ID" value="NZ_CP036319.1"/>
</dbReference>
<protein>
    <recommendedName>
        <fullName evidence="3">Phosphatase</fullName>
    </recommendedName>
</protein>
<evidence type="ECO:0008006" key="3">
    <source>
        <dbReference type="Google" id="ProtNLM"/>
    </source>
</evidence>
<sequence>MPQITPFQAVRYNLDHVGSISDVIAPPYDVIDPELQDQLYKRHPANVIRIILNRPEPGDSGDEKYQRAADFVQQWLSEGVLKQDDQPAYYVYHQQFEHDGQTINRRGFMGRVRIQRFGEGNIYPHEETHPKAKVDRLKLTKATGQNNSQIFGLYPDPSNEIIETLDAACQGVTPLEAVDHLGVKHILWPVTDEAACEKVSQLMADRPMFVADGHHRYETACNYKDHVIETEGAIDDAHPANFVMTMLVGMSDPGMIVLPTHRLLRGTPKFTSDQVVEKLGDAFDCEKLSGGLDAAAEAWSRMESADDQGLVAVYAAEDDVWVLAKATDAAAGLMKEIAGQQSDDWRGLGVSILHRLVIDRLLGCEGHPKPTYVHEVSEVIDGFRGQGSQAESDGDEPYTLAALVMPAKLSDVEAISLHKERMPAKSTYFYPKLLSGLTFNRLK</sequence>
<proteinExistence type="predicted"/>
<comment type="caution">
    <text evidence="1">The sequence shown here is derived from an EMBL/GenBank/DDBJ whole genome shotgun (WGS) entry which is preliminary data.</text>
</comment>
<keyword evidence="2" id="KW-1185">Reference proteome</keyword>
<evidence type="ECO:0000313" key="1">
    <source>
        <dbReference type="EMBL" id="TWT67910.1"/>
    </source>
</evidence>
<dbReference type="OrthoDB" id="9781616at2"/>